<comment type="caution">
    <text evidence="2">The sequence shown here is derived from an EMBL/GenBank/DDBJ whole genome shotgun (WGS) entry which is preliminary data.</text>
</comment>
<evidence type="ECO:0000256" key="1">
    <source>
        <dbReference type="SAM" id="MobiDB-lite"/>
    </source>
</evidence>
<organism evidence="2 3">
    <name type="scientific">Vreelandella gomseomensis</name>
    <dbReference type="NCBI Taxonomy" id="370766"/>
    <lineage>
        <taxon>Bacteria</taxon>
        <taxon>Pseudomonadati</taxon>
        <taxon>Pseudomonadota</taxon>
        <taxon>Gammaproteobacteria</taxon>
        <taxon>Oceanospirillales</taxon>
        <taxon>Halomonadaceae</taxon>
        <taxon>Vreelandella</taxon>
    </lineage>
</organism>
<dbReference type="RefSeq" id="WP_230446127.1">
    <property type="nucleotide sequence ID" value="NZ_JARWAI010000001.1"/>
</dbReference>
<keyword evidence="3" id="KW-1185">Reference proteome</keyword>
<dbReference type="EMBL" id="JARWAI010000001">
    <property type="protein sequence ID" value="MDR5873435.1"/>
    <property type="molecule type" value="Genomic_DNA"/>
</dbReference>
<protein>
    <submittedName>
        <fullName evidence="2">Uncharacterized protein</fullName>
    </submittedName>
</protein>
<accession>A0ABU1G8X6</accession>
<evidence type="ECO:0000313" key="3">
    <source>
        <dbReference type="Proteomes" id="UP001269267"/>
    </source>
</evidence>
<feature type="region of interest" description="Disordered" evidence="1">
    <location>
        <begin position="123"/>
        <end position="162"/>
    </location>
</feature>
<proteinExistence type="predicted"/>
<gene>
    <name evidence="2" type="ORF">QC815_00710</name>
</gene>
<name>A0ABU1G8X6_9GAMM</name>
<reference evidence="2 3" key="1">
    <citation type="submission" date="2023-04" db="EMBL/GenBank/DDBJ databases">
        <title>A long-awaited taxogenomic arrangement of the family Halomonadaceae.</title>
        <authorList>
            <person name="De La Haba R."/>
            <person name="Chuvochina M."/>
            <person name="Wittouck S."/>
            <person name="Arahal D.R."/>
            <person name="Sanchez-Porro C."/>
            <person name="Hugenholtz P."/>
            <person name="Ventosa A."/>
        </authorList>
    </citation>
    <scope>NUCLEOTIDE SEQUENCE [LARGE SCALE GENOMIC DNA]</scope>
    <source>
        <strain evidence="2 3">DSM 18042</strain>
    </source>
</reference>
<sequence>MPFYLRGLWGSQFSRSSSKLKARRNAPLHRSVVVAFGKPLPKDTPGDVLKRRIFEQATHSWQHAINELTTLPEAWIRSVKRRPGEPALSDFFSRPLNAGQALTESLLLTKRIRKLNAGPNAGLLLPSTAGHQSRHGGHAAPAPALKSSTQKVLRSCPPAPPR</sequence>
<evidence type="ECO:0000313" key="2">
    <source>
        <dbReference type="EMBL" id="MDR5873435.1"/>
    </source>
</evidence>
<dbReference type="Proteomes" id="UP001269267">
    <property type="component" value="Unassembled WGS sequence"/>
</dbReference>